<dbReference type="InterPro" id="IPR036390">
    <property type="entry name" value="WH_DNA-bd_sf"/>
</dbReference>
<dbReference type="Gene3D" id="1.10.10.10">
    <property type="entry name" value="Winged helix-like DNA-binding domain superfamily/Winged helix DNA-binding domain"/>
    <property type="match status" value="1"/>
</dbReference>
<evidence type="ECO:0000259" key="4">
    <source>
        <dbReference type="SMART" id="SM00418"/>
    </source>
</evidence>
<evidence type="ECO:0000313" key="6">
    <source>
        <dbReference type="Proteomes" id="UP001501251"/>
    </source>
</evidence>
<dbReference type="SMART" id="SM00418">
    <property type="entry name" value="HTH_ARSR"/>
    <property type="match status" value="1"/>
</dbReference>
<keyword evidence="6" id="KW-1185">Reference proteome</keyword>
<proteinExistence type="predicted"/>
<dbReference type="CDD" id="cd00090">
    <property type="entry name" value="HTH_ARSR"/>
    <property type="match status" value="1"/>
</dbReference>
<keyword evidence="3" id="KW-0804">Transcription</keyword>
<organism evidence="5 6">
    <name type="scientific">Streptosporangium oxazolinicum</name>
    <dbReference type="NCBI Taxonomy" id="909287"/>
    <lineage>
        <taxon>Bacteria</taxon>
        <taxon>Bacillati</taxon>
        <taxon>Actinomycetota</taxon>
        <taxon>Actinomycetes</taxon>
        <taxon>Streptosporangiales</taxon>
        <taxon>Streptosporangiaceae</taxon>
        <taxon>Streptosporangium</taxon>
    </lineage>
</organism>
<comment type="caution">
    <text evidence="5">The sequence shown here is derived from an EMBL/GenBank/DDBJ whole genome shotgun (WGS) entry which is preliminary data.</text>
</comment>
<dbReference type="PANTHER" id="PTHR43132:SF6">
    <property type="entry name" value="HTH-TYPE TRANSCRIPTIONAL REPRESSOR CZRA"/>
    <property type="match status" value="1"/>
</dbReference>
<protein>
    <submittedName>
        <fullName evidence="5">Winged helix-turn-helix domain-containing protein</fullName>
    </submittedName>
</protein>
<accession>A0ABP8BC45</accession>
<dbReference type="InterPro" id="IPR051011">
    <property type="entry name" value="Metal_resp_trans_reg"/>
</dbReference>
<keyword evidence="2" id="KW-0238">DNA-binding</keyword>
<keyword evidence="1" id="KW-0805">Transcription regulation</keyword>
<dbReference type="InterPro" id="IPR011991">
    <property type="entry name" value="ArsR-like_HTH"/>
</dbReference>
<name>A0ABP8BC45_9ACTN</name>
<dbReference type="InterPro" id="IPR036388">
    <property type="entry name" value="WH-like_DNA-bd_sf"/>
</dbReference>
<dbReference type="Proteomes" id="UP001501251">
    <property type="component" value="Unassembled WGS sequence"/>
</dbReference>
<evidence type="ECO:0000256" key="3">
    <source>
        <dbReference type="ARBA" id="ARBA00023163"/>
    </source>
</evidence>
<sequence>MSYLECTPEDLARTRFVMSPMAQVVTALPLLAGVRLPPGMSRWTAGVRDRYEALVAADPVLRALADLLVVTDYVPDFFCVPPPRVDTTFSEEALAVRRTPYRKARADLELSYRGRPTAAALDVPDVAERVAGSLTAAWSELIEPDWPRTRALLERDIVRRAGQLAVYGWAEVFDELDVHMSLEGDRILLGRVTGASHRLGGVGLVLMPNAFGGRIVYLDPPRAFGLTYPARGVAALWESRVSAPGSLAALLGRGRAAVLLELATPASTSQLVARLGMTLGGVGDHLAVLRRSGLVSRGRSGRSVLYARTPMGDALTEWNA</sequence>
<evidence type="ECO:0000313" key="5">
    <source>
        <dbReference type="EMBL" id="GAA4203244.1"/>
    </source>
</evidence>
<evidence type="ECO:0000256" key="2">
    <source>
        <dbReference type="ARBA" id="ARBA00023125"/>
    </source>
</evidence>
<feature type="domain" description="HTH arsR-type" evidence="4">
    <location>
        <begin position="245"/>
        <end position="316"/>
    </location>
</feature>
<gene>
    <name evidence="5" type="ORF">GCM10022252_60590</name>
</gene>
<dbReference type="PANTHER" id="PTHR43132">
    <property type="entry name" value="ARSENICAL RESISTANCE OPERON REPRESSOR ARSR-RELATED"/>
    <property type="match status" value="1"/>
</dbReference>
<dbReference type="RefSeq" id="WP_344921541.1">
    <property type="nucleotide sequence ID" value="NZ_BAABAQ010000013.1"/>
</dbReference>
<dbReference type="EMBL" id="BAABAQ010000013">
    <property type="protein sequence ID" value="GAA4203244.1"/>
    <property type="molecule type" value="Genomic_DNA"/>
</dbReference>
<reference evidence="6" key="1">
    <citation type="journal article" date="2019" name="Int. J. Syst. Evol. Microbiol.">
        <title>The Global Catalogue of Microorganisms (GCM) 10K type strain sequencing project: providing services to taxonomists for standard genome sequencing and annotation.</title>
        <authorList>
            <consortium name="The Broad Institute Genomics Platform"/>
            <consortium name="The Broad Institute Genome Sequencing Center for Infectious Disease"/>
            <person name="Wu L."/>
            <person name="Ma J."/>
        </authorList>
    </citation>
    <scope>NUCLEOTIDE SEQUENCE [LARGE SCALE GENOMIC DNA]</scope>
    <source>
        <strain evidence="6">JCM 17388</strain>
    </source>
</reference>
<dbReference type="SUPFAM" id="SSF46785">
    <property type="entry name" value="Winged helix' DNA-binding domain"/>
    <property type="match status" value="1"/>
</dbReference>
<dbReference type="InterPro" id="IPR001845">
    <property type="entry name" value="HTH_ArsR_DNA-bd_dom"/>
</dbReference>
<evidence type="ECO:0000256" key="1">
    <source>
        <dbReference type="ARBA" id="ARBA00023015"/>
    </source>
</evidence>